<dbReference type="PANTHER" id="PTHR13308">
    <property type="entry name" value="NEDD4-BINDING PROTEIN 2-LIKE 1"/>
    <property type="match status" value="1"/>
</dbReference>
<proteinExistence type="predicted"/>
<gene>
    <name evidence="1" type="ORF">BECKDK2373B_GA0170837_104424</name>
</gene>
<dbReference type="EMBL" id="CAADEX010000044">
    <property type="protein sequence ID" value="VFJ53954.1"/>
    <property type="molecule type" value="Genomic_DNA"/>
</dbReference>
<dbReference type="Gene3D" id="3.40.50.300">
    <property type="entry name" value="P-loop containing nucleotide triphosphate hydrolases"/>
    <property type="match status" value="1"/>
</dbReference>
<accession>A0A450SKB7</accession>
<protein>
    <submittedName>
        <fullName evidence="1">AAA domain-containing protein</fullName>
    </submittedName>
</protein>
<sequence>MEPTVYLMRGLPSCGKSYTAKRLAGAQGVVCETDDYFYTQVGDDPARYDYRNDLLPDARAWNYGKYQQALSAGITPIIVDRGNSLSLESQRYARLAADNGYRVMLAEPESPWWQEIRVLLKYRRYTLPVLWRWADKLAEMSRRGHRVPVATIRRRMERWKHDLSVEDILAFRSSP</sequence>
<dbReference type="Pfam" id="PF13671">
    <property type="entry name" value="AAA_33"/>
    <property type="match status" value="1"/>
</dbReference>
<dbReference type="PANTHER" id="PTHR13308:SF40">
    <property type="entry name" value="NEDD4-BINDING PROTEIN 2-LIKE 1"/>
    <property type="match status" value="1"/>
</dbReference>
<reference evidence="1" key="1">
    <citation type="submission" date="2019-02" db="EMBL/GenBank/DDBJ databases">
        <authorList>
            <person name="Gruber-Vodicka R. H."/>
            <person name="Seah K. B. B."/>
        </authorList>
    </citation>
    <scope>NUCLEOTIDE SEQUENCE</scope>
    <source>
        <strain evidence="1">BECK_DK47</strain>
    </source>
</reference>
<organism evidence="1">
    <name type="scientific">Candidatus Kentrum sp. DK</name>
    <dbReference type="NCBI Taxonomy" id="2126562"/>
    <lineage>
        <taxon>Bacteria</taxon>
        <taxon>Pseudomonadati</taxon>
        <taxon>Pseudomonadota</taxon>
        <taxon>Gammaproteobacteria</taxon>
        <taxon>Candidatus Kentrum</taxon>
    </lineage>
</organism>
<name>A0A450SKB7_9GAMM</name>
<dbReference type="SUPFAM" id="SSF52540">
    <property type="entry name" value="P-loop containing nucleoside triphosphate hydrolases"/>
    <property type="match status" value="1"/>
</dbReference>
<dbReference type="AlphaFoldDB" id="A0A450SKB7"/>
<evidence type="ECO:0000313" key="1">
    <source>
        <dbReference type="EMBL" id="VFJ53954.1"/>
    </source>
</evidence>
<dbReference type="InterPro" id="IPR027417">
    <property type="entry name" value="P-loop_NTPase"/>
</dbReference>
<dbReference type="InterPro" id="IPR026302">
    <property type="entry name" value="NEDD4-bd_p2"/>
</dbReference>